<dbReference type="PRINTS" id="PR00032">
    <property type="entry name" value="HTHARAC"/>
</dbReference>
<dbReference type="KEGG" id="laj:A0128_03045"/>
<evidence type="ECO:0000259" key="4">
    <source>
        <dbReference type="PROSITE" id="PS01124"/>
    </source>
</evidence>
<evidence type="ECO:0000256" key="2">
    <source>
        <dbReference type="ARBA" id="ARBA00023125"/>
    </source>
</evidence>
<dbReference type="Pfam" id="PF12833">
    <property type="entry name" value="HTH_18"/>
    <property type="match status" value="1"/>
</dbReference>
<dbReference type="OrthoDB" id="9801123at2"/>
<gene>
    <name evidence="5" type="ORF">A0128_03045</name>
</gene>
<accession>A0A1D7UTI9</accession>
<dbReference type="InterPro" id="IPR009057">
    <property type="entry name" value="Homeodomain-like_sf"/>
</dbReference>
<dbReference type="InterPro" id="IPR020449">
    <property type="entry name" value="Tscrpt_reg_AraC-type_HTH"/>
</dbReference>
<dbReference type="EMBL" id="CP015217">
    <property type="protein sequence ID" value="AOP32932.1"/>
    <property type="molecule type" value="Genomic_DNA"/>
</dbReference>
<dbReference type="PROSITE" id="PS01124">
    <property type="entry name" value="HTH_ARAC_FAMILY_2"/>
    <property type="match status" value="1"/>
</dbReference>
<dbReference type="SMART" id="SM00342">
    <property type="entry name" value="HTH_ARAC"/>
    <property type="match status" value="1"/>
</dbReference>
<dbReference type="SUPFAM" id="SSF55136">
    <property type="entry name" value="Probable bacterial effector-binding domain"/>
    <property type="match status" value="1"/>
</dbReference>
<evidence type="ECO:0000256" key="3">
    <source>
        <dbReference type="ARBA" id="ARBA00023163"/>
    </source>
</evidence>
<keyword evidence="6" id="KW-1185">Reference proteome</keyword>
<dbReference type="Gene3D" id="3.20.80.10">
    <property type="entry name" value="Regulatory factor, effector binding domain"/>
    <property type="match status" value="1"/>
</dbReference>
<dbReference type="InterPro" id="IPR011256">
    <property type="entry name" value="Reg_factor_effector_dom_sf"/>
</dbReference>
<dbReference type="InterPro" id="IPR018060">
    <property type="entry name" value="HTH_AraC"/>
</dbReference>
<evidence type="ECO:0000313" key="5">
    <source>
        <dbReference type="EMBL" id="AOP32932.1"/>
    </source>
</evidence>
<dbReference type="RefSeq" id="WP_069606175.1">
    <property type="nucleotide sequence ID" value="NZ_CP015217.1"/>
</dbReference>
<dbReference type="PANTHER" id="PTHR47504:SF5">
    <property type="entry name" value="RIGHT ORIGIN-BINDING PROTEIN"/>
    <property type="match status" value="1"/>
</dbReference>
<dbReference type="InterPro" id="IPR050959">
    <property type="entry name" value="MarA-like"/>
</dbReference>
<keyword evidence="1" id="KW-0805">Transcription regulation</keyword>
<evidence type="ECO:0000256" key="1">
    <source>
        <dbReference type="ARBA" id="ARBA00023015"/>
    </source>
</evidence>
<dbReference type="GO" id="GO:0043565">
    <property type="term" value="F:sequence-specific DNA binding"/>
    <property type="evidence" value="ECO:0007669"/>
    <property type="project" value="InterPro"/>
</dbReference>
<dbReference type="Gene3D" id="1.10.10.60">
    <property type="entry name" value="Homeodomain-like"/>
    <property type="match status" value="2"/>
</dbReference>
<proteinExistence type="predicted"/>
<name>A0A1D7UTI9_9LEPT</name>
<organism evidence="5 6">
    <name type="scientific">Leptospira tipperaryensis</name>
    <dbReference type="NCBI Taxonomy" id="2564040"/>
    <lineage>
        <taxon>Bacteria</taxon>
        <taxon>Pseudomonadati</taxon>
        <taxon>Spirochaetota</taxon>
        <taxon>Spirochaetia</taxon>
        <taxon>Leptospirales</taxon>
        <taxon>Leptospiraceae</taxon>
        <taxon>Leptospira</taxon>
    </lineage>
</organism>
<dbReference type="GO" id="GO:0003700">
    <property type="term" value="F:DNA-binding transcription factor activity"/>
    <property type="evidence" value="ECO:0007669"/>
    <property type="project" value="InterPro"/>
</dbReference>
<feature type="domain" description="HTH araC/xylS-type" evidence="4">
    <location>
        <begin position="10"/>
        <end position="108"/>
    </location>
</feature>
<dbReference type="AlphaFoldDB" id="A0A1D7UTI9"/>
<dbReference type="SUPFAM" id="SSF46689">
    <property type="entry name" value="Homeodomain-like"/>
    <property type="match status" value="2"/>
</dbReference>
<keyword evidence="3" id="KW-0804">Transcription</keyword>
<dbReference type="PANTHER" id="PTHR47504">
    <property type="entry name" value="RIGHT ORIGIN-BINDING PROTEIN"/>
    <property type="match status" value="1"/>
</dbReference>
<dbReference type="SMART" id="SM00871">
    <property type="entry name" value="AraC_E_bind"/>
    <property type="match status" value="1"/>
</dbReference>
<protein>
    <recommendedName>
        <fullName evidence="4">HTH araC/xylS-type domain-containing protein</fullName>
    </recommendedName>
</protein>
<dbReference type="Proteomes" id="UP000094197">
    <property type="component" value="Chromosome 1"/>
</dbReference>
<dbReference type="Pfam" id="PF06445">
    <property type="entry name" value="GyrI-like"/>
    <property type="match status" value="1"/>
</dbReference>
<dbReference type="InterPro" id="IPR010499">
    <property type="entry name" value="AraC_E-bd"/>
</dbReference>
<dbReference type="InterPro" id="IPR029442">
    <property type="entry name" value="GyrI-like"/>
</dbReference>
<keyword evidence="2" id="KW-0238">DNA-binding</keyword>
<sequence length="305" mass="35621">MAYEAESVVRSSLDFIEKNLASNLTLEKVSESVFVSHWYFQRLFRFVTGYSVKEYIRQRRLSEAGKEILFSKKNILDIALDHGYESPESFLRAFRKLYQITPSEARKSGRPLSFLPKFELTPRPLEIREEVAKVRRKDVLVMEWNILGVPGQTTMKGGQNFTDITNAWDRFVSEKIWNSIQNRKDEYSIFGIYSDWEENYEFPFLIGCDVMKNSSNDSIQDSKQKNSESKHSPFQLLNIPPARYVVFEVFGNGPEPAIEAWKQIYLKWLPESGLQLNGPDVLDRKFLTSENRLDNRMEIFLPVKD</sequence>
<evidence type="ECO:0000313" key="6">
    <source>
        <dbReference type="Proteomes" id="UP000094197"/>
    </source>
</evidence>
<reference evidence="5 6" key="1">
    <citation type="submission" date="2016-04" db="EMBL/GenBank/DDBJ databases">
        <title>Complete genome seqeunce of Leptospira alstonii serovar Room22.</title>
        <authorList>
            <person name="Nally J.E."/>
            <person name="Bayles D.O."/>
            <person name="Hurley D."/>
            <person name="Fanning S."/>
            <person name="McMahon B.J."/>
            <person name="Arent Z."/>
        </authorList>
    </citation>
    <scope>NUCLEOTIDE SEQUENCE [LARGE SCALE GENOMIC DNA]</scope>
    <source>
        <strain evidence="5 6">GWTS #1</strain>
    </source>
</reference>